<keyword evidence="5" id="KW-0227">DNA damage</keyword>
<dbReference type="SUPFAM" id="SSF52980">
    <property type="entry name" value="Restriction endonuclease-like"/>
    <property type="match status" value="1"/>
</dbReference>
<keyword evidence="9" id="KW-0233">DNA recombination</keyword>
<evidence type="ECO:0000256" key="11">
    <source>
        <dbReference type="ARBA" id="ARBA00029354"/>
    </source>
</evidence>
<keyword evidence="8" id="KW-0238">DNA-binding</keyword>
<dbReference type="InterPro" id="IPR002732">
    <property type="entry name" value="Hjc"/>
</dbReference>
<dbReference type="Pfam" id="PF01870">
    <property type="entry name" value="Hjc"/>
    <property type="match status" value="1"/>
</dbReference>
<evidence type="ECO:0000256" key="10">
    <source>
        <dbReference type="ARBA" id="ARBA00023204"/>
    </source>
</evidence>
<reference evidence="12 13" key="1">
    <citation type="journal article" date="2017" name="BMC Genomics">
        <title>Genomic analysis of methanogenic archaea reveals a shift towards energy conservation.</title>
        <authorList>
            <person name="Gilmore S.P."/>
            <person name="Henske J.K."/>
            <person name="Sexton J.A."/>
            <person name="Solomon K.V."/>
            <person name="Seppala S."/>
            <person name="Yoo J.I."/>
            <person name="Huyett L.M."/>
            <person name="Pressman A."/>
            <person name="Cogan J.Z."/>
            <person name="Kivenson V."/>
            <person name="Peng X."/>
            <person name="Tan Y."/>
            <person name="Valentine D.L."/>
            <person name="O'Malley M.A."/>
        </authorList>
    </citation>
    <scope>NUCLEOTIDE SEQUENCE [LARGE SCALE GENOMIC DNA]</scope>
    <source>
        <strain evidence="12 13">M.o.H.</strain>
    </source>
</reference>
<evidence type="ECO:0000256" key="4">
    <source>
        <dbReference type="ARBA" id="ARBA00022759"/>
    </source>
</evidence>
<evidence type="ECO:0000256" key="7">
    <source>
        <dbReference type="ARBA" id="ARBA00022842"/>
    </source>
</evidence>
<dbReference type="RefSeq" id="WP_069584857.1">
    <property type="nucleotide sequence ID" value="NZ_LMVM01000012.1"/>
</dbReference>
<dbReference type="EMBL" id="LMVM01000012">
    <property type="protein sequence ID" value="PAV05096.1"/>
    <property type="molecule type" value="Genomic_DNA"/>
</dbReference>
<comment type="cofactor">
    <cofactor evidence="1">
        <name>Mg(2+)</name>
        <dbReference type="ChEBI" id="CHEBI:18420"/>
    </cofactor>
</comment>
<dbReference type="PIRSF" id="PIRSF004985">
    <property type="entry name" value="Hlld_jn_rslvs_ar"/>
    <property type="match status" value="1"/>
</dbReference>
<dbReference type="Gene3D" id="3.40.1350.10">
    <property type="match status" value="1"/>
</dbReference>
<keyword evidence="2" id="KW-0540">Nuclease</keyword>
<dbReference type="PANTHER" id="PTHR39651">
    <property type="entry name" value="HOLLIDAY JUNCTION RESOLVASE HJC"/>
    <property type="match status" value="1"/>
</dbReference>
<comment type="catalytic activity">
    <reaction evidence="11">
        <text>Endonucleolytic cleavage at a junction such as a reciprocal single-stranded crossover between two homologous DNA duplexes (Holliday junction).</text>
        <dbReference type="EC" id="3.1.21.10"/>
    </reaction>
</comment>
<proteinExistence type="predicted"/>
<evidence type="ECO:0000256" key="1">
    <source>
        <dbReference type="ARBA" id="ARBA00001946"/>
    </source>
</evidence>
<keyword evidence="6" id="KW-0378">Hydrolase</keyword>
<accession>A0A2A2H707</accession>
<keyword evidence="13" id="KW-1185">Reference proteome</keyword>
<protein>
    <submittedName>
        <fullName evidence="12">Uncharacterized protein</fullName>
    </submittedName>
</protein>
<sequence length="142" mass="16281">MKSELMTPKQIKRMGIKHEQDLVKLFKDNDFSACRLVASGISNPDIFAADGEQTLILEVKTSHTSLIRVRSKQVYTLRTFAQRFKAKAYIAAKFLNRSNWRFVELQYLNVGIKGFSLDYNTAELKGITFNELISNESQTKLI</sequence>
<evidence type="ECO:0000256" key="2">
    <source>
        <dbReference type="ARBA" id="ARBA00022722"/>
    </source>
</evidence>
<evidence type="ECO:0000313" key="12">
    <source>
        <dbReference type="EMBL" id="PAV05096.1"/>
    </source>
</evidence>
<dbReference type="InterPro" id="IPR011856">
    <property type="entry name" value="tRNA_endonuc-like_dom_sf"/>
</dbReference>
<dbReference type="OrthoDB" id="34330at2157"/>
<dbReference type="GO" id="GO:0003677">
    <property type="term" value="F:DNA binding"/>
    <property type="evidence" value="ECO:0007669"/>
    <property type="project" value="UniProtKB-KW"/>
</dbReference>
<evidence type="ECO:0000313" key="13">
    <source>
        <dbReference type="Proteomes" id="UP000217784"/>
    </source>
</evidence>
<dbReference type="GO" id="GO:0046872">
    <property type="term" value="F:metal ion binding"/>
    <property type="evidence" value="ECO:0007669"/>
    <property type="project" value="UniProtKB-KW"/>
</dbReference>
<evidence type="ECO:0000256" key="3">
    <source>
        <dbReference type="ARBA" id="ARBA00022723"/>
    </source>
</evidence>
<dbReference type="GO" id="GO:0006281">
    <property type="term" value="P:DNA repair"/>
    <property type="evidence" value="ECO:0007669"/>
    <property type="project" value="UniProtKB-KW"/>
</dbReference>
<dbReference type="Proteomes" id="UP000217784">
    <property type="component" value="Unassembled WGS sequence"/>
</dbReference>
<keyword evidence="4" id="KW-0255">Endonuclease</keyword>
<dbReference type="InterPro" id="IPR014428">
    <property type="entry name" value="Hjc_arc"/>
</dbReference>
<evidence type="ECO:0000256" key="5">
    <source>
        <dbReference type="ARBA" id="ARBA00022763"/>
    </source>
</evidence>
<organism evidence="12 13">
    <name type="scientific">Methanobacterium bryantii</name>
    <dbReference type="NCBI Taxonomy" id="2161"/>
    <lineage>
        <taxon>Archaea</taxon>
        <taxon>Methanobacteriati</taxon>
        <taxon>Methanobacteriota</taxon>
        <taxon>Methanomada group</taxon>
        <taxon>Methanobacteria</taxon>
        <taxon>Methanobacteriales</taxon>
        <taxon>Methanobacteriaceae</taxon>
        <taxon>Methanobacterium</taxon>
    </lineage>
</organism>
<evidence type="ECO:0000256" key="9">
    <source>
        <dbReference type="ARBA" id="ARBA00023172"/>
    </source>
</evidence>
<gene>
    <name evidence="12" type="ORF">ASJ80_12460</name>
</gene>
<comment type="caution">
    <text evidence="12">The sequence shown here is derived from an EMBL/GenBank/DDBJ whole genome shotgun (WGS) entry which is preliminary data.</text>
</comment>
<dbReference type="NCBIfam" id="NF040854">
    <property type="entry name" value="Hol_resolv_Hjc"/>
    <property type="match status" value="1"/>
</dbReference>
<evidence type="ECO:0000256" key="6">
    <source>
        <dbReference type="ARBA" id="ARBA00022801"/>
    </source>
</evidence>
<dbReference type="GO" id="GO:0008821">
    <property type="term" value="F:crossover junction DNA endonuclease activity"/>
    <property type="evidence" value="ECO:0007669"/>
    <property type="project" value="UniProtKB-EC"/>
</dbReference>
<dbReference type="AlphaFoldDB" id="A0A2A2H707"/>
<name>A0A2A2H707_METBR</name>
<dbReference type="InterPro" id="IPR011335">
    <property type="entry name" value="Restrct_endonuc-II-like"/>
</dbReference>
<dbReference type="GO" id="GO:0006310">
    <property type="term" value="P:DNA recombination"/>
    <property type="evidence" value="ECO:0007669"/>
    <property type="project" value="UniProtKB-KW"/>
</dbReference>
<dbReference type="PANTHER" id="PTHR39651:SF1">
    <property type="entry name" value="HOLLIDAY JUNCTION RESOLVASE HJC"/>
    <property type="match status" value="1"/>
</dbReference>
<keyword evidence="10" id="KW-0234">DNA repair</keyword>
<keyword evidence="3" id="KW-0479">Metal-binding</keyword>
<evidence type="ECO:0000256" key="8">
    <source>
        <dbReference type="ARBA" id="ARBA00023125"/>
    </source>
</evidence>
<keyword evidence="7" id="KW-0460">Magnesium</keyword>